<organism evidence="2 3">
    <name type="scientific">Hibiscus sabdariffa</name>
    <name type="common">roselle</name>
    <dbReference type="NCBI Taxonomy" id="183260"/>
    <lineage>
        <taxon>Eukaryota</taxon>
        <taxon>Viridiplantae</taxon>
        <taxon>Streptophyta</taxon>
        <taxon>Embryophyta</taxon>
        <taxon>Tracheophyta</taxon>
        <taxon>Spermatophyta</taxon>
        <taxon>Magnoliopsida</taxon>
        <taxon>eudicotyledons</taxon>
        <taxon>Gunneridae</taxon>
        <taxon>Pentapetalae</taxon>
        <taxon>rosids</taxon>
        <taxon>malvids</taxon>
        <taxon>Malvales</taxon>
        <taxon>Malvaceae</taxon>
        <taxon>Malvoideae</taxon>
        <taxon>Hibiscus</taxon>
    </lineage>
</organism>
<name>A0ABR2U7A9_9ROSI</name>
<proteinExistence type="predicted"/>
<dbReference type="Proteomes" id="UP001396334">
    <property type="component" value="Unassembled WGS sequence"/>
</dbReference>
<sequence length="444" mass="46979">MNSNLAPQNAGVSQVNARAAGVNSQLQLIIDNDNGRPPEFSLPVGSHPRLERQATPVCVEDQQSVKRCRGDGLEPMDVNVGDSSGLPVVVTEVNGEECVLGERDILYGSGESHHNLVKATQGVKPSFRDMLAGKGGSALPNCSIPDLDVDLTGDDVQISSVDGTPSIKFSDRIQDLVDAKLANAMQAPTRKLRRATGARNATTSNGRNSHPSEGMSGKFDLLNTIAIEDEDTGTAEPIIGEDVSVPTRLVEAGEVVGDKLPGYKESPEGGRTMMMEDDTALNNSTRVIFNGSGSEAPGRGSCTQKLVGSKAVVSNEVIVPSKVSLKSKNHVAVRVVERGSEILPEKAVGWKAMNGVNAVSTKSGHPLSVGKTVARKGTTFKHKQQHRAPTQVTLGDWIGNLSREISSGIVQGDKSDSDPMVGSVRSDSDVHWKVNTAFNPGLPQ</sequence>
<dbReference type="EMBL" id="JBBPBN010000001">
    <property type="protein sequence ID" value="KAK9045489.1"/>
    <property type="molecule type" value="Genomic_DNA"/>
</dbReference>
<comment type="caution">
    <text evidence="2">The sequence shown here is derived from an EMBL/GenBank/DDBJ whole genome shotgun (WGS) entry which is preliminary data.</text>
</comment>
<evidence type="ECO:0000313" key="2">
    <source>
        <dbReference type="EMBL" id="KAK9045489.1"/>
    </source>
</evidence>
<feature type="compositionally biased region" description="Polar residues" evidence="1">
    <location>
        <begin position="199"/>
        <end position="211"/>
    </location>
</feature>
<gene>
    <name evidence="2" type="ORF">V6N11_051399</name>
</gene>
<feature type="region of interest" description="Disordered" evidence="1">
    <location>
        <begin position="190"/>
        <end position="217"/>
    </location>
</feature>
<protein>
    <submittedName>
        <fullName evidence="2">Uncharacterized protein</fullName>
    </submittedName>
</protein>
<evidence type="ECO:0000313" key="3">
    <source>
        <dbReference type="Proteomes" id="UP001396334"/>
    </source>
</evidence>
<accession>A0ABR2U7A9</accession>
<keyword evidence="3" id="KW-1185">Reference proteome</keyword>
<evidence type="ECO:0000256" key="1">
    <source>
        <dbReference type="SAM" id="MobiDB-lite"/>
    </source>
</evidence>
<reference evidence="2 3" key="1">
    <citation type="journal article" date="2024" name="G3 (Bethesda)">
        <title>Genome assembly of Hibiscus sabdariffa L. provides insights into metabolisms of medicinal natural products.</title>
        <authorList>
            <person name="Kim T."/>
        </authorList>
    </citation>
    <scope>NUCLEOTIDE SEQUENCE [LARGE SCALE GENOMIC DNA]</scope>
    <source>
        <strain evidence="2">TK-2024</strain>
        <tissue evidence="2">Old leaves</tissue>
    </source>
</reference>